<comment type="caution">
    <text evidence="12">The sequence shown here is derived from an EMBL/GenBank/DDBJ whole genome shotgun (WGS) entry which is preliminary data.</text>
</comment>
<dbReference type="PROSITE" id="PS00211">
    <property type="entry name" value="ABC_TRANSPORTER_1"/>
    <property type="match status" value="1"/>
</dbReference>
<dbReference type="GO" id="GO:0140359">
    <property type="term" value="F:ABC-type transporter activity"/>
    <property type="evidence" value="ECO:0007669"/>
    <property type="project" value="InterPro"/>
</dbReference>
<feature type="signal peptide" evidence="10">
    <location>
        <begin position="1"/>
        <end position="21"/>
    </location>
</feature>
<dbReference type="CDD" id="cd00054">
    <property type="entry name" value="EGF_CA"/>
    <property type="match status" value="1"/>
</dbReference>
<gene>
    <name evidence="12" type="ORF">P691DRAFT_719005</name>
</gene>
<dbReference type="OrthoDB" id="66620at2759"/>
<protein>
    <recommendedName>
        <fullName evidence="11">ABC transporter domain-containing protein</fullName>
    </recommendedName>
</protein>
<evidence type="ECO:0000259" key="11">
    <source>
        <dbReference type="PROSITE" id="PS50893"/>
    </source>
</evidence>
<evidence type="ECO:0000256" key="5">
    <source>
        <dbReference type="ARBA" id="ARBA00022840"/>
    </source>
</evidence>
<dbReference type="InterPro" id="IPR017871">
    <property type="entry name" value="ABC_transporter-like_CS"/>
</dbReference>
<evidence type="ECO:0000256" key="10">
    <source>
        <dbReference type="SAM" id="SignalP"/>
    </source>
</evidence>
<keyword evidence="3 9" id="KW-0812">Transmembrane</keyword>
<dbReference type="InterPro" id="IPR003593">
    <property type="entry name" value="AAA+_ATPase"/>
</dbReference>
<dbReference type="AlphaFoldDB" id="A0A9P5XMP1"/>
<feature type="transmembrane region" description="Helical" evidence="9">
    <location>
        <begin position="813"/>
        <end position="840"/>
    </location>
</feature>
<dbReference type="PANTHER" id="PTHR48041:SF139">
    <property type="entry name" value="PROTEIN SCARLET"/>
    <property type="match status" value="1"/>
</dbReference>
<feature type="transmembrane region" description="Helical" evidence="9">
    <location>
        <begin position="881"/>
        <end position="901"/>
    </location>
</feature>
<feature type="transmembrane region" description="Helical" evidence="9">
    <location>
        <begin position="768"/>
        <end position="792"/>
    </location>
</feature>
<proteinExistence type="predicted"/>
<dbReference type="SUPFAM" id="SSF52540">
    <property type="entry name" value="P-loop containing nucleoside triphosphate hydrolases"/>
    <property type="match status" value="1"/>
</dbReference>
<dbReference type="EMBL" id="MU151059">
    <property type="protein sequence ID" value="KAF9453643.1"/>
    <property type="molecule type" value="Genomic_DNA"/>
</dbReference>
<dbReference type="PROSITE" id="PS01186">
    <property type="entry name" value="EGF_2"/>
    <property type="match status" value="1"/>
</dbReference>
<organism evidence="12 13">
    <name type="scientific">Macrolepiota fuliginosa MF-IS2</name>
    <dbReference type="NCBI Taxonomy" id="1400762"/>
    <lineage>
        <taxon>Eukaryota</taxon>
        <taxon>Fungi</taxon>
        <taxon>Dikarya</taxon>
        <taxon>Basidiomycota</taxon>
        <taxon>Agaricomycotina</taxon>
        <taxon>Agaricomycetes</taxon>
        <taxon>Agaricomycetidae</taxon>
        <taxon>Agaricales</taxon>
        <taxon>Agaricineae</taxon>
        <taxon>Agaricaceae</taxon>
        <taxon>Macrolepiota</taxon>
    </lineage>
</organism>
<keyword evidence="6 9" id="KW-1133">Transmembrane helix</keyword>
<dbReference type="Proteomes" id="UP000807342">
    <property type="component" value="Unassembled WGS sequence"/>
</dbReference>
<feature type="chain" id="PRO_5040263391" description="ABC transporter domain-containing protein" evidence="10">
    <location>
        <begin position="22"/>
        <end position="993"/>
    </location>
</feature>
<evidence type="ECO:0000256" key="1">
    <source>
        <dbReference type="ARBA" id="ARBA00004141"/>
    </source>
</evidence>
<dbReference type="Pfam" id="PF00005">
    <property type="entry name" value="ABC_tran"/>
    <property type="match status" value="1"/>
</dbReference>
<evidence type="ECO:0000313" key="13">
    <source>
        <dbReference type="Proteomes" id="UP000807342"/>
    </source>
</evidence>
<dbReference type="InterPro" id="IPR000742">
    <property type="entry name" value="EGF"/>
</dbReference>
<dbReference type="SMART" id="SM00382">
    <property type="entry name" value="AAA"/>
    <property type="match status" value="1"/>
</dbReference>
<keyword evidence="5" id="KW-0067">ATP-binding</keyword>
<comment type="subcellular location">
    <subcellularLocation>
        <location evidence="1">Membrane</location>
        <topology evidence="1">Multi-pass membrane protein</topology>
    </subcellularLocation>
</comment>
<feature type="transmembrane region" description="Helical" evidence="9">
    <location>
        <begin position="321"/>
        <end position="344"/>
    </location>
</feature>
<accession>A0A9P5XMP1</accession>
<evidence type="ECO:0000256" key="8">
    <source>
        <dbReference type="SAM" id="MobiDB-lite"/>
    </source>
</evidence>
<feature type="region of interest" description="Disordered" evidence="8">
    <location>
        <begin position="652"/>
        <end position="672"/>
    </location>
</feature>
<evidence type="ECO:0000256" key="4">
    <source>
        <dbReference type="ARBA" id="ARBA00022741"/>
    </source>
</evidence>
<dbReference type="GO" id="GO:0016020">
    <property type="term" value="C:membrane"/>
    <property type="evidence" value="ECO:0007669"/>
    <property type="project" value="UniProtKB-SubCell"/>
</dbReference>
<keyword evidence="7 9" id="KW-0472">Membrane</keyword>
<dbReference type="Gene3D" id="3.40.50.300">
    <property type="entry name" value="P-loop containing nucleotide triphosphate hydrolases"/>
    <property type="match status" value="1"/>
</dbReference>
<reference evidence="12" key="1">
    <citation type="submission" date="2020-11" db="EMBL/GenBank/DDBJ databases">
        <authorList>
            <consortium name="DOE Joint Genome Institute"/>
            <person name="Ahrendt S."/>
            <person name="Riley R."/>
            <person name="Andreopoulos W."/>
            <person name="Labutti K."/>
            <person name="Pangilinan J."/>
            <person name="Ruiz-Duenas F.J."/>
            <person name="Barrasa J.M."/>
            <person name="Sanchez-Garcia M."/>
            <person name="Camarero S."/>
            <person name="Miyauchi S."/>
            <person name="Serrano A."/>
            <person name="Linde D."/>
            <person name="Babiker R."/>
            <person name="Drula E."/>
            <person name="Ayuso-Fernandez I."/>
            <person name="Pacheco R."/>
            <person name="Padilla G."/>
            <person name="Ferreira P."/>
            <person name="Barriuso J."/>
            <person name="Kellner H."/>
            <person name="Castanera R."/>
            <person name="Alfaro M."/>
            <person name="Ramirez L."/>
            <person name="Pisabarro A.G."/>
            <person name="Kuo A."/>
            <person name="Tritt A."/>
            <person name="Lipzen A."/>
            <person name="He G."/>
            <person name="Yan M."/>
            <person name="Ng V."/>
            <person name="Cullen D."/>
            <person name="Martin F."/>
            <person name="Rosso M.-N."/>
            <person name="Henrissat B."/>
            <person name="Hibbett D."/>
            <person name="Martinez A.T."/>
            <person name="Grigoriev I.V."/>
        </authorList>
    </citation>
    <scope>NUCLEOTIDE SEQUENCE</scope>
    <source>
        <strain evidence="12">MF-IS2</strain>
    </source>
</reference>
<feature type="transmembrane region" description="Helical" evidence="9">
    <location>
        <begin position="736"/>
        <end position="756"/>
    </location>
</feature>
<evidence type="ECO:0000256" key="6">
    <source>
        <dbReference type="ARBA" id="ARBA00022989"/>
    </source>
</evidence>
<evidence type="ECO:0000313" key="12">
    <source>
        <dbReference type="EMBL" id="KAF9453643.1"/>
    </source>
</evidence>
<feature type="domain" description="ABC transporter" evidence="11">
    <location>
        <begin position="364"/>
        <end position="627"/>
    </location>
</feature>
<keyword evidence="2" id="KW-0813">Transport</keyword>
<dbReference type="PROSITE" id="PS00022">
    <property type="entry name" value="EGF_1"/>
    <property type="match status" value="1"/>
</dbReference>
<dbReference type="GO" id="GO:0005524">
    <property type="term" value="F:ATP binding"/>
    <property type="evidence" value="ECO:0007669"/>
    <property type="project" value="UniProtKB-KW"/>
</dbReference>
<feature type="transmembrane region" description="Helical" evidence="9">
    <location>
        <begin position="967"/>
        <end position="987"/>
    </location>
</feature>
<feature type="transmembrane region" description="Helical" evidence="9">
    <location>
        <begin position="852"/>
        <end position="874"/>
    </location>
</feature>
<dbReference type="InterPro" id="IPR013525">
    <property type="entry name" value="ABC2_TM"/>
</dbReference>
<dbReference type="InterPro" id="IPR003439">
    <property type="entry name" value="ABC_transporter-like_ATP-bd"/>
</dbReference>
<sequence>MWDMWYLIFLGVISFQFSAYAQTCENYGTPNGSDCSCPTGFTGSTCSQPACGGTIFQGSQRPFVSATSGFANLTSAGCSCQNGWGGTGCNVCTSSSACQTALVSLGQSVDSGSVFGGQPGQNDTLVCNTAPRVWAAGQMSCQVNNPTLQAIYPRQSTLNIMRIRQPSLTPLPNVTAFGDAATAYAQLFYDGVEQFYCHANSCTQEANDSDGSANWHCNNLQCTCRPGTTFCGGVPASDLTSPINGLVDSLDIECGAVNTSTNSASCNFKQETLQSLFGPNGLTLDGCTFGECVSQGVIDNGGNLTDATTVEGGGSSLSGGVIAGLAVVGGLVLLALVTLVWGLIQQRKARLSGFKDVDRQRVSLEWADLTYIVPGSRTRTFWGWFGNRDGDTNGEKTILNALHGRVDPGQMMAILGPSGAGKTTLVEILAGKSKSGVISGQVLTPSGDDLQGTPRIGFVPQQDILPPMLTVSETLLFAARLRLPESIPDTEKHERVNVLLEKLGIENIRDSRIGDNTGGKARGISGGEMRRVSIGLELIASPDILILDEPTSGLDSVSAARIAGVLHDIAHDPINPIPVIASIHQPSSQLYQKFDTILVLSQGHALYSGVGSMAPVEYFKANAANVAPAYPQGYNVADYLLEVASDPPVGLFELSPHKQRSRSSRSNGEAADKEHALLHQDGGSKECADGLLALNSASSQLSRVGPRQRPSYATAFLTQLQYLSGREWKVLRRDKSLFITHFVVASVLGVFCGGLYFHTDTTIAGFQSRVGCLFFLGALIAFSSLSALYNIVEIRPLFLRERSSAYYSPTSWLLSRFFFDMIPLRLIPTIIVSTITYWMAGLAPHASNFFKFLFVLVLYSLVMTLFNFLLGTFFRNGGIAILLSALTALYQMTFAGFFVHLNSIPPVLRWLQWLCPLKYTLEALSVNEVGSGLLIEDKLQGVPVSISASLIMNLLFGFGSNNYYRDILVLFAFIAGFGLSVIGVVWFKVRERR</sequence>
<evidence type="ECO:0000256" key="9">
    <source>
        <dbReference type="SAM" id="Phobius"/>
    </source>
</evidence>
<keyword evidence="13" id="KW-1185">Reference proteome</keyword>
<keyword evidence="10" id="KW-0732">Signal</keyword>
<dbReference type="PANTHER" id="PTHR48041">
    <property type="entry name" value="ABC TRANSPORTER G FAMILY MEMBER 28"/>
    <property type="match status" value="1"/>
</dbReference>
<dbReference type="Pfam" id="PF01061">
    <property type="entry name" value="ABC2_membrane"/>
    <property type="match status" value="1"/>
</dbReference>
<dbReference type="GO" id="GO:0016887">
    <property type="term" value="F:ATP hydrolysis activity"/>
    <property type="evidence" value="ECO:0007669"/>
    <property type="project" value="InterPro"/>
</dbReference>
<dbReference type="InterPro" id="IPR050352">
    <property type="entry name" value="ABCG_transporters"/>
</dbReference>
<evidence type="ECO:0000256" key="2">
    <source>
        <dbReference type="ARBA" id="ARBA00022448"/>
    </source>
</evidence>
<evidence type="ECO:0000256" key="7">
    <source>
        <dbReference type="ARBA" id="ARBA00023136"/>
    </source>
</evidence>
<name>A0A9P5XMP1_9AGAR</name>
<dbReference type="PROSITE" id="PS50893">
    <property type="entry name" value="ABC_TRANSPORTER_2"/>
    <property type="match status" value="1"/>
</dbReference>
<dbReference type="InterPro" id="IPR027417">
    <property type="entry name" value="P-loop_NTPase"/>
</dbReference>
<evidence type="ECO:0000256" key="3">
    <source>
        <dbReference type="ARBA" id="ARBA00022692"/>
    </source>
</evidence>
<keyword evidence="4" id="KW-0547">Nucleotide-binding</keyword>